<dbReference type="Pfam" id="PF21948">
    <property type="entry name" value="LplA-B_cat"/>
    <property type="match status" value="1"/>
</dbReference>
<dbReference type="PROSITE" id="PS51733">
    <property type="entry name" value="BPL_LPL_CATALYTIC"/>
    <property type="match status" value="1"/>
</dbReference>
<dbReference type="AlphaFoldDB" id="A0A212LMR3"/>
<organism evidence="2">
    <name type="scientific">uncultured Sporomusa sp</name>
    <dbReference type="NCBI Taxonomy" id="307249"/>
    <lineage>
        <taxon>Bacteria</taxon>
        <taxon>Bacillati</taxon>
        <taxon>Bacillota</taxon>
        <taxon>Negativicutes</taxon>
        <taxon>Selenomonadales</taxon>
        <taxon>Sporomusaceae</taxon>
        <taxon>Sporomusa</taxon>
        <taxon>environmental samples</taxon>
    </lineage>
</organism>
<sequence length="530" mass="58959">MKPGWRVIDTGCLTCSQNIALDKALLLAGRERLIPDTLRFFQFTAGCVLLGHYQRAEQEVRLDFCQQQSIDINRRLTGGNTVYWDGSLLGWEVVLPRAGQAAANQADSLRYQIADAIIEGLSQLGVKAQYQYPAAIEVAGRQIAWFSGTRQGTVFFCQGYIRVSDSDVHTLLRALRIPTEKLVNKEVDLFKQSLASLASVLGALPPLAVIKTAITGGFCRIFQVAACEEKMTPVEEAYYKTSYQEVAARQWVFGSRPVSRPAGYQLRSTLKEQSLITVAMSVDSSRQRIDAISITGTFEAYPLEIISRLESNLLHIAATPEQIRNTVNDCLRECQACIPTLTADDFSNTILKALEKLQFLNWGAGQEELNELTVVGNCAIQNIFEQPPTTLLIPYCAKDTECRYRYREGCGQCGRCDVGDAYALAAEYGLTPITIQNYEMLEENLKALKQAGCKVFIGTCCEAFWVKHARDFAEIGLPGILVNVDNSTCYELGREQAARQGRFENQTKLKKQLIRQIVNGMFNNRDASCG</sequence>
<dbReference type="Gene3D" id="3.30.930.10">
    <property type="entry name" value="Bira Bifunctional Protein, Domain 2"/>
    <property type="match status" value="1"/>
</dbReference>
<dbReference type="Pfam" id="PF01976">
    <property type="entry name" value="DUF116"/>
    <property type="match status" value="1"/>
</dbReference>
<dbReference type="GO" id="GO:0009249">
    <property type="term" value="P:protein lipoylation"/>
    <property type="evidence" value="ECO:0007669"/>
    <property type="project" value="UniProtKB-ARBA"/>
</dbReference>
<reference evidence="2" key="1">
    <citation type="submission" date="2016-08" db="EMBL/GenBank/DDBJ databases">
        <authorList>
            <person name="Seilhamer J.J."/>
        </authorList>
    </citation>
    <scope>NUCLEOTIDE SEQUENCE</scope>
    <source>
        <strain evidence="2">86</strain>
    </source>
</reference>
<keyword evidence="2" id="KW-0436">Ligase</keyword>
<accession>A0A212LMR3</accession>
<dbReference type="GO" id="GO:0140096">
    <property type="term" value="F:catalytic activity, acting on a protein"/>
    <property type="evidence" value="ECO:0007669"/>
    <property type="project" value="UniProtKB-ARBA"/>
</dbReference>
<evidence type="ECO:0000313" key="2">
    <source>
        <dbReference type="EMBL" id="SCM78835.1"/>
    </source>
</evidence>
<dbReference type="GO" id="GO:0016874">
    <property type="term" value="F:ligase activity"/>
    <property type="evidence" value="ECO:0007669"/>
    <property type="project" value="UniProtKB-KW"/>
</dbReference>
<evidence type="ECO:0000259" key="1">
    <source>
        <dbReference type="PROSITE" id="PS51733"/>
    </source>
</evidence>
<proteinExistence type="predicted"/>
<dbReference type="InterPro" id="IPR045864">
    <property type="entry name" value="aa-tRNA-synth_II/BPL/LPL"/>
</dbReference>
<dbReference type="PANTHER" id="PTHR43679">
    <property type="entry name" value="OCTANOYLTRANSFERASE LIPM-RELATED"/>
    <property type="match status" value="1"/>
</dbReference>
<dbReference type="InterPro" id="IPR002829">
    <property type="entry name" value="DUF116"/>
</dbReference>
<dbReference type="EMBL" id="FMJE01000002">
    <property type="protein sequence ID" value="SCM78835.1"/>
    <property type="molecule type" value="Genomic_DNA"/>
</dbReference>
<dbReference type="GO" id="GO:0016740">
    <property type="term" value="F:transferase activity"/>
    <property type="evidence" value="ECO:0007669"/>
    <property type="project" value="UniProtKB-ARBA"/>
</dbReference>
<name>A0A212LMR3_9FIRM</name>
<dbReference type="PANTHER" id="PTHR43679:SF2">
    <property type="entry name" value="OCTANOYL-[GCVH]:PROTEIN N-OCTANOYLTRANSFERASE"/>
    <property type="match status" value="1"/>
</dbReference>
<dbReference type="InterPro" id="IPR050664">
    <property type="entry name" value="Octanoyltrans_LipM/LipL"/>
</dbReference>
<gene>
    <name evidence="2" type="ORF">KL86SPO_20264</name>
</gene>
<feature type="domain" description="BPL/LPL catalytic" evidence="1">
    <location>
        <begin position="32"/>
        <end position="226"/>
    </location>
</feature>
<dbReference type="InterPro" id="IPR004143">
    <property type="entry name" value="BPL_LPL_catalytic"/>
</dbReference>
<dbReference type="SUPFAM" id="SSF55681">
    <property type="entry name" value="Class II aaRS and biotin synthetases"/>
    <property type="match status" value="1"/>
</dbReference>
<dbReference type="RefSeq" id="WP_288183275.1">
    <property type="nucleotide sequence ID" value="NZ_LT608335.1"/>
</dbReference>
<dbReference type="Gene3D" id="3.30.390.50">
    <property type="entry name" value="CO dehydrogenase flavoprotein, C-terminal domain"/>
    <property type="match status" value="1"/>
</dbReference>
<protein>
    <submittedName>
        <fullName evidence="2">Biotin/lipoate A/B protein ligase</fullName>
    </submittedName>
</protein>